<evidence type="ECO:0000256" key="10">
    <source>
        <dbReference type="PIRNR" id="PIRNR015601"/>
    </source>
</evidence>
<dbReference type="KEGG" id="dsf:UWK_03299"/>
<comment type="function">
    <text evidence="8 10">Specifically methylates the N3 position of the uracil ring of uridine 1498 (m3U1498) in 16S rRNA. Acts on the fully assembled 30S ribosomal subunit.</text>
</comment>
<dbReference type="NCBIfam" id="TIGR00046">
    <property type="entry name" value="RsmE family RNA methyltransferase"/>
    <property type="match status" value="1"/>
</dbReference>
<dbReference type="AlphaFoldDB" id="M1PU06"/>
<dbReference type="InterPro" id="IPR029028">
    <property type="entry name" value="Alpha/beta_knot_MTases"/>
</dbReference>
<evidence type="ECO:0000256" key="1">
    <source>
        <dbReference type="ARBA" id="ARBA00004496"/>
    </source>
</evidence>
<organism evidence="12 13">
    <name type="scientific">Desulfocapsa sulfexigens (strain DSM 10523 / SB164P1)</name>
    <dbReference type="NCBI Taxonomy" id="1167006"/>
    <lineage>
        <taxon>Bacteria</taxon>
        <taxon>Pseudomonadati</taxon>
        <taxon>Thermodesulfobacteriota</taxon>
        <taxon>Desulfobulbia</taxon>
        <taxon>Desulfobulbales</taxon>
        <taxon>Desulfocapsaceae</taxon>
        <taxon>Desulfocapsa</taxon>
    </lineage>
</organism>
<evidence type="ECO:0000259" key="11">
    <source>
        <dbReference type="Pfam" id="PF04452"/>
    </source>
</evidence>
<dbReference type="RefSeq" id="WP_015405510.1">
    <property type="nucleotide sequence ID" value="NC_020304.1"/>
</dbReference>
<feature type="domain" description="Ribosomal RNA small subunit methyltransferase E methyltransferase" evidence="11">
    <location>
        <begin position="78"/>
        <end position="241"/>
    </location>
</feature>
<evidence type="ECO:0000256" key="3">
    <source>
        <dbReference type="ARBA" id="ARBA00022490"/>
    </source>
</evidence>
<evidence type="ECO:0000256" key="8">
    <source>
        <dbReference type="ARBA" id="ARBA00025699"/>
    </source>
</evidence>
<dbReference type="PANTHER" id="PTHR30027">
    <property type="entry name" value="RIBOSOMAL RNA SMALL SUBUNIT METHYLTRANSFERASE E"/>
    <property type="match status" value="1"/>
</dbReference>
<dbReference type="EC" id="2.1.1.193" evidence="10"/>
<comment type="similarity">
    <text evidence="2 10">Belongs to the RNA methyltransferase RsmE family.</text>
</comment>
<keyword evidence="7 10" id="KW-0949">S-adenosyl-L-methionine</keyword>
<accession>M1PU06</accession>
<sequence>MNIILFEKEELTPDNHVIFNDHRAKHIVKILQSEVGDSVRVGEVNGAMGTGNVLTIHRKYPFIVELAVTLSDSPASQPAIDLLLALPRPIMLKRILTQVTALGVGTIYLINANRVEKSFWDAGILKEEEYRPHLIHGLEQAVDTRLPDVRMCRHFRPFVEDYLPKICGNYSSLVLAHPNSDKSLSHCLVEDYGKVLYAVGPEGGWVDFEVEKFLNRGLQSFSIGRRILKVDTAVVAIHGRISQLMESKMSF</sequence>
<proteinExistence type="inferred from homology"/>
<evidence type="ECO:0000256" key="2">
    <source>
        <dbReference type="ARBA" id="ARBA00005528"/>
    </source>
</evidence>
<evidence type="ECO:0000313" key="12">
    <source>
        <dbReference type="EMBL" id="AGF79826.1"/>
    </source>
</evidence>
<dbReference type="InterPro" id="IPR029026">
    <property type="entry name" value="tRNA_m1G_MTases_N"/>
</dbReference>
<evidence type="ECO:0000256" key="5">
    <source>
        <dbReference type="ARBA" id="ARBA00022603"/>
    </source>
</evidence>
<evidence type="ECO:0000256" key="4">
    <source>
        <dbReference type="ARBA" id="ARBA00022552"/>
    </source>
</evidence>
<dbReference type="GO" id="GO:0070042">
    <property type="term" value="F:rRNA (uridine-N3-)-methyltransferase activity"/>
    <property type="evidence" value="ECO:0007669"/>
    <property type="project" value="TreeGrafter"/>
</dbReference>
<keyword evidence="6 10" id="KW-0808">Transferase</keyword>
<dbReference type="CDD" id="cd18084">
    <property type="entry name" value="RsmE-like"/>
    <property type="match status" value="1"/>
</dbReference>
<dbReference type="PIRSF" id="PIRSF015601">
    <property type="entry name" value="MTase_slr0722"/>
    <property type="match status" value="1"/>
</dbReference>
<dbReference type="OrthoDB" id="9815641at2"/>
<keyword evidence="3 10" id="KW-0963">Cytoplasm</keyword>
<reference evidence="13" key="1">
    <citation type="journal article" date="2013" name="Stand. Genomic Sci.">
        <title>Complete genome sequence of Desulfocapsa sulfexigens, a marine deltaproteobacterium specialized in disproportionating inorganic sulfur compounds.</title>
        <authorList>
            <person name="Finster K.W."/>
            <person name="Kjeldsen K.U."/>
            <person name="Kube M."/>
            <person name="Reinhardt R."/>
            <person name="Mussmann M."/>
            <person name="Amann R."/>
            <person name="Schreiber L."/>
        </authorList>
    </citation>
    <scope>NUCLEOTIDE SEQUENCE [LARGE SCALE GENOMIC DNA]</scope>
    <source>
        <strain evidence="13">DSM 10523 / SB164P1</strain>
    </source>
</reference>
<dbReference type="STRING" id="1167006.UWK_03299"/>
<protein>
    <recommendedName>
        <fullName evidence="10">Ribosomal RNA small subunit methyltransferase E</fullName>
        <ecNumber evidence="10">2.1.1.193</ecNumber>
    </recommendedName>
</protein>
<dbReference type="PANTHER" id="PTHR30027:SF3">
    <property type="entry name" value="16S RRNA (URACIL(1498)-N(3))-METHYLTRANSFERASE"/>
    <property type="match status" value="1"/>
</dbReference>
<dbReference type="Proteomes" id="UP000011721">
    <property type="component" value="Chromosome"/>
</dbReference>
<keyword evidence="5 10" id="KW-0489">Methyltransferase</keyword>
<keyword evidence="4 10" id="KW-0698">rRNA processing</keyword>
<dbReference type="eggNOG" id="COG1385">
    <property type="taxonomic scope" value="Bacteria"/>
</dbReference>
<gene>
    <name evidence="12" type="ordered locus">UWK_03299</name>
</gene>
<dbReference type="Pfam" id="PF04452">
    <property type="entry name" value="Methyltrans_RNA"/>
    <property type="match status" value="1"/>
</dbReference>
<comment type="catalytic activity">
    <reaction evidence="9 10">
        <text>uridine(1498) in 16S rRNA + S-adenosyl-L-methionine = N(3)-methyluridine(1498) in 16S rRNA + S-adenosyl-L-homocysteine + H(+)</text>
        <dbReference type="Rhea" id="RHEA:42920"/>
        <dbReference type="Rhea" id="RHEA-COMP:10283"/>
        <dbReference type="Rhea" id="RHEA-COMP:10284"/>
        <dbReference type="ChEBI" id="CHEBI:15378"/>
        <dbReference type="ChEBI" id="CHEBI:57856"/>
        <dbReference type="ChEBI" id="CHEBI:59789"/>
        <dbReference type="ChEBI" id="CHEBI:65315"/>
        <dbReference type="ChEBI" id="CHEBI:74502"/>
        <dbReference type="EC" id="2.1.1.193"/>
    </reaction>
</comment>
<dbReference type="NCBIfam" id="NF008700">
    <property type="entry name" value="PRK11713.5-4"/>
    <property type="match status" value="1"/>
</dbReference>
<dbReference type="GO" id="GO:0070475">
    <property type="term" value="P:rRNA base methylation"/>
    <property type="evidence" value="ECO:0007669"/>
    <property type="project" value="TreeGrafter"/>
</dbReference>
<evidence type="ECO:0000256" key="6">
    <source>
        <dbReference type="ARBA" id="ARBA00022679"/>
    </source>
</evidence>
<dbReference type="Gene3D" id="3.40.1280.10">
    <property type="match status" value="1"/>
</dbReference>
<comment type="subcellular location">
    <subcellularLocation>
        <location evidence="1 10">Cytoplasm</location>
    </subcellularLocation>
</comment>
<keyword evidence="13" id="KW-1185">Reference proteome</keyword>
<evidence type="ECO:0000256" key="9">
    <source>
        <dbReference type="ARBA" id="ARBA00047944"/>
    </source>
</evidence>
<evidence type="ECO:0000313" key="13">
    <source>
        <dbReference type="Proteomes" id="UP000011721"/>
    </source>
</evidence>
<dbReference type="HOGENOM" id="CLU_067442_1_0_7"/>
<evidence type="ECO:0000256" key="7">
    <source>
        <dbReference type="ARBA" id="ARBA00022691"/>
    </source>
</evidence>
<dbReference type="InterPro" id="IPR006700">
    <property type="entry name" value="RsmE"/>
</dbReference>
<dbReference type="GO" id="GO:0005737">
    <property type="term" value="C:cytoplasm"/>
    <property type="evidence" value="ECO:0007669"/>
    <property type="project" value="UniProtKB-SubCell"/>
</dbReference>
<dbReference type="InterPro" id="IPR046886">
    <property type="entry name" value="RsmE_MTase_dom"/>
</dbReference>
<dbReference type="SUPFAM" id="SSF75217">
    <property type="entry name" value="alpha/beta knot"/>
    <property type="match status" value="1"/>
</dbReference>
<name>M1PU06_DESSD</name>
<dbReference type="EMBL" id="CP003985">
    <property type="protein sequence ID" value="AGF79826.1"/>
    <property type="molecule type" value="Genomic_DNA"/>
</dbReference>